<dbReference type="SMR" id="A0A1Y2J423"/>
<dbReference type="GO" id="GO:0008270">
    <property type="term" value="F:zinc ion binding"/>
    <property type="evidence" value="ECO:0007669"/>
    <property type="project" value="InterPro"/>
</dbReference>
<evidence type="ECO:0000256" key="2">
    <source>
        <dbReference type="ARBA" id="ARBA00008072"/>
    </source>
</evidence>
<dbReference type="InterPro" id="IPR013149">
    <property type="entry name" value="ADH-like_C"/>
</dbReference>
<evidence type="ECO:0000256" key="3">
    <source>
        <dbReference type="ARBA" id="ARBA00022723"/>
    </source>
</evidence>
<dbReference type="InterPro" id="IPR013154">
    <property type="entry name" value="ADH-like_N"/>
</dbReference>
<accession>A0A1Y2J423</accession>
<evidence type="ECO:0000313" key="9">
    <source>
        <dbReference type="Proteomes" id="UP000193067"/>
    </source>
</evidence>
<dbReference type="InterPro" id="IPR011032">
    <property type="entry name" value="GroES-like_sf"/>
</dbReference>
<dbReference type="InterPro" id="IPR036291">
    <property type="entry name" value="NAD(P)-bd_dom_sf"/>
</dbReference>
<dbReference type="Gene3D" id="3.40.50.720">
    <property type="entry name" value="NAD(P)-binding Rossmann-like Domain"/>
    <property type="match status" value="1"/>
</dbReference>
<dbReference type="SUPFAM" id="SSF50129">
    <property type="entry name" value="GroES-like"/>
    <property type="match status" value="1"/>
</dbReference>
<dbReference type="Pfam" id="PF08240">
    <property type="entry name" value="ADH_N"/>
    <property type="match status" value="1"/>
</dbReference>
<dbReference type="AlphaFoldDB" id="A0A1Y2J423"/>
<reference evidence="8 9" key="1">
    <citation type="journal article" date="2015" name="Biotechnol. Biofuels">
        <title>Enhanced degradation of softwood versus hardwood by the white-rot fungus Pycnoporus coccineus.</title>
        <authorList>
            <person name="Couturier M."/>
            <person name="Navarro D."/>
            <person name="Chevret D."/>
            <person name="Henrissat B."/>
            <person name="Piumi F."/>
            <person name="Ruiz-Duenas F.J."/>
            <person name="Martinez A.T."/>
            <person name="Grigoriev I.V."/>
            <person name="Riley R."/>
            <person name="Lipzen A."/>
            <person name="Berrin J.G."/>
            <person name="Master E.R."/>
            <person name="Rosso M.N."/>
        </authorList>
    </citation>
    <scope>NUCLEOTIDE SEQUENCE [LARGE SCALE GENOMIC DNA]</scope>
    <source>
        <strain evidence="8 9">BRFM310</strain>
    </source>
</reference>
<evidence type="ECO:0000256" key="4">
    <source>
        <dbReference type="ARBA" id="ARBA00022833"/>
    </source>
</evidence>
<keyword evidence="5" id="KW-0560">Oxidoreductase</keyword>
<comment type="cofactor">
    <cofactor evidence="1 6">
        <name>Zn(2+)</name>
        <dbReference type="ChEBI" id="CHEBI:29105"/>
    </cofactor>
</comment>
<evidence type="ECO:0000256" key="6">
    <source>
        <dbReference type="RuleBase" id="RU361277"/>
    </source>
</evidence>
<dbReference type="PANTHER" id="PTHR42940:SF8">
    <property type="entry name" value="VACUOLAR PROTEIN SORTING-ASSOCIATED PROTEIN 11"/>
    <property type="match status" value="1"/>
</dbReference>
<dbReference type="PROSITE" id="PS00059">
    <property type="entry name" value="ADH_ZINC"/>
    <property type="match status" value="1"/>
</dbReference>
<comment type="similarity">
    <text evidence="2 6">Belongs to the zinc-containing alcohol dehydrogenase family.</text>
</comment>
<dbReference type="Proteomes" id="UP000193067">
    <property type="component" value="Unassembled WGS sequence"/>
</dbReference>
<evidence type="ECO:0000256" key="5">
    <source>
        <dbReference type="ARBA" id="ARBA00023002"/>
    </source>
</evidence>
<dbReference type="Gene3D" id="3.90.180.10">
    <property type="entry name" value="Medium-chain alcohol dehydrogenases, catalytic domain"/>
    <property type="match status" value="1"/>
</dbReference>
<dbReference type="SUPFAM" id="SSF51735">
    <property type="entry name" value="NAD(P)-binding Rossmann-fold domains"/>
    <property type="match status" value="1"/>
</dbReference>
<protein>
    <submittedName>
        <fullName evidence="8">Alcohol dehydogenase</fullName>
    </submittedName>
</protein>
<dbReference type="EMBL" id="KZ084087">
    <property type="protein sequence ID" value="OSD08159.1"/>
    <property type="molecule type" value="Genomic_DNA"/>
</dbReference>
<gene>
    <name evidence="8" type="ORF">PYCCODRAFT_390003</name>
</gene>
<proteinExistence type="inferred from homology"/>
<keyword evidence="4 6" id="KW-0862">Zinc</keyword>
<dbReference type="SMART" id="SM00829">
    <property type="entry name" value="PKS_ER"/>
    <property type="match status" value="1"/>
</dbReference>
<dbReference type="PANTHER" id="PTHR42940">
    <property type="entry name" value="ALCOHOL DEHYDROGENASE 1-RELATED"/>
    <property type="match status" value="1"/>
</dbReference>
<evidence type="ECO:0000313" key="8">
    <source>
        <dbReference type="EMBL" id="OSD08159.1"/>
    </source>
</evidence>
<name>A0A1Y2J423_TRAC3</name>
<dbReference type="InterPro" id="IPR020843">
    <property type="entry name" value="ER"/>
</dbReference>
<dbReference type="GO" id="GO:0005737">
    <property type="term" value="C:cytoplasm"/>
    <property type="evidence" value="ECO:0007669"/>
    <property type="project" value="TreeGrafter"/>
</dbReference>
<dbReference type="STRING" id="1353009.A0A1Y2J423"/>
<dbReference type="Pfam" id="PF00107">
    <property type="entry name" value="ADH_zinc_N"/>
    <property type="match status" value="1"/>
</dbReference>
<dbReference type="CDD" id="cd08254">
    <property type="entry name" value="hydroxyacyl_CoA_DH"/>
    <property type="match status" value="1"/>
</dbReference>
<feature type="domain" description="Enoyl reductase (ER)" evidence="7">
    <location>
        <begin position="22"/>
        <end position="362"/>
    </location>
</feature>
<dbReference type="GO" id="GO:0004022">
    <property type="term" value="F:alcohol dehydrogenase (NAD+) activity"/>
    <property type="evidence" value="ECO:0007669"/>
    <property type="project" value="TreeGrafter"/>
</dbReference>
<sequence>MTSTNSSLSSDTMVAYRFVPGKTEPQRTVVPIPTPAEDEVLIKVLAAGVCHSDVHLLEASATQPLLPGTYIMGHEGAGIVVSHGRDVAADPNNARRLAIGTYVAVCLTNACGARECDACGRGFANVCFNEPMIGLGMDGCWAEYVKVRAISVVPVPGNNPKDSRMAPGIVAAATDAVMTPYHALKRAAGLEPGQTVVIIGCGGLGINAVQVAKNVLRAGTVVASDLRATSLSIARNVGADYAVRPDELKALLEEKSLRVDVVLDLVGQQSTVDVATDIVRIGGTIVLVGLGSPTVGFSPLLSTMKQTTIKGSFGGDYDDLKECLDAIAEGRVRPQVEERPMEECGQVIHDLAEGKIRSRVALVPRSERRGNLSLSARL</sequence>
<keyword evidence="9" id="KW-1185">Reference proteome</keyword>
<keyword evidence="3 6" id="KW-0479">Metal-binding</keyword>
<evidence type="ECO:0000259" key="7">
    <source>
        <dbReference type="SMART" id="SM00829"/>
    </source>
</evidence>
<evidence type="ECO:0000256" key="1">
    <source>
        <dbReference type="ARBA" id="ARBA00001947"/>
    </source>
</evidence>
<dbReference type="InterPro" id="IPR002328">
    <property type="entry name" value="ADH_Zn_CS"/>
</dbReference>
<organism evidence="8 9">
    <name type="scientific">Trametes coccinea (strain BRFM310)</name>
    <name type="common">Pycnoporus coccineus</name>
    <dbReference type="NCBI Taxonomy" id="1353009"/>
    <lineage>
        <taxon>Eukaryota</taxon>
        <taxon>Fungi</taxon>
        <taxon>Dikarya</taxon>
        <taxon>Basidiomycota</taxon>
        <taxon>Agaricomycotina</taxon>
        <taxon>Agaricomycetes</taxon>
        <taxon>Polyporales</taxon>
        <taxon>Polyporaceae</taxon>
        <taxon>Trametes</taxon>
    </lineage>
</organism>
<dbReference type="OrthoDB" id="1879366at2759"/>